<feature type="transmembrane region" description="Helical" evidence="6">
    <location>
        <begin position="48"/>
        <end position="73"/>
    </location>
</feature>
<feature type="transmembrane region" description="Helical" evidence="6">
    <location>
        <begin position="263"/>
        <end position="283"/>
    </location>
</feature>
<feature type="transmembrane region" description="Helical" evidence="6">
    <location>
        <begin position="194"/>
        <end position="215"/>
    </location>
</feature>
<comment type="caution">
    <text evidence="8">The sequence shown here is derived from an EMBL/GenBank/DDBJ whole genome shotgun (WGS) entry which is preliminary data.</text>
</comment>
<sequence>MAGVAAGAVAMVVTLVVVLKAGGGAPKRLPAELAGADPGLFTGWGLPISRLICDTAGVATVGALLAAAFLFPAAGGKPGAAGRRMLRWASAAAWVWCAASLAQFAFTVSDLIGRPLPGALSRHNVSNVIDAVPQPRALLIVAGLAFAIAIGAGVARRLDTSAWLAVLALGALLPVAMTGHAHGSGGHDLATVSSGLHVLGVSAWVGGLAALLVGGRRLAGRELVTAVTRYSGIAGLCLVVVTLSGVVNAYVRVASWGALLDSRYGNLVIAKVVALVVLAGLGAAHRRFTIRRLTASPGRRRPFLRLGAAEVAVMGIAIALGAGLSRTPTPASADGAATDDPVVSILGFPMPSPFTAGRIVTGARPDLLFLTIVLLGAWLYLTGVIRLRRAGASWPAGRTVSWLLGLAVIAFATSSGLGPYGRVLFSVHMAQHLLLMMLAPVLLVLGAPVTLALRVLPTGVTGTTRSARAWLLRVVNSRWLAFVSHPVVTFTLYSVSLYVLYLTPLYGWVLRNHLAHLAMMCHFLVVGYLFFWLLIGVDPGPRRPSYPARIMLLFLASAVHTFFGVILMVSNEVIGESYYRLLDRPWGGSLLDVQQVGGGMAWSFGELPSLAVLAALFFQWARTEERHGRAKDARMDSGEDDEFEAYNRYLAGLAKPGRRPPRP</sequence>
<feature type="transmembrane region" description="Helical" evidence="6">
    <location>
        <begin position="303"/>
        <end position="324"/>
    </location>
</feature>
<dbReference type="InterPro" id="IPR032694">
    <property type="entry name" value="CopC/D"/>
</dbReference>
<dbReference type="Pfam" id="PF05425">
    <property type="entry name" value="CopD"/>
    <property type="match status" value="1"/>
</dbReference>
<organism evidence="8 9">
    <name type="scientific">Pseudofrankia asymbiotica</name>
    <dbReference type="NCBI Taxonomy" id="1834516"/>
    <lineage>
        <taxon>Bacteria</taxon>
        <taxon>Bacillati</taxon>
        <taxon>Actinomycetota</taxon>
        <taxon>Actinomycetes</taxon>
        <taxon>Frankiales</taxon>
        <taxon>Frankiaceae</taxon>
        <taxon>Pseudofrankia</taxon>
    </lineage>
</organism>
<comment type="subcellular location">
    <subcellularLocation>
        <location evidence="1">Cell membrane</location>
        <topology evidence="1">Multi-pass membrane protein</topology>
    </subcellularLocation>
</comment>
<keyword evidence="9" id="KW-1185">Reference proteome</keyword>
<feature type="transmembrane region" description="Helical" evidence="6">
    <location>
        <begin position="600"/>
        <end position="621"/>
    </location>
</feature>
<keyword evidence="5 6" id="KW-0472">Membrane</keyword>
<feature type="transmembrane region" description="Helical" evidence="6">
    <location>
        <begin position="162"/>
        <end position="182"/>
    </location>
</feature>
<proteinExistence type="predicted"/>
<keyword evidence="3 6" id="KW-0812">Transmembrane</keyword>
<evidence type="ECO:0000256" key="3">
    <source>
        <dbReference type="ARBA" id="ARBA00022692"/>
    </source>
</evidence>
<reference evidence="9" key="1">
    <citation type="submission" date="2016-10" db="EMBL/GenBank/DDBJ databases">
        <title>Frankia sp. NRRL B-16386 Genome sequencing.</title>
        <authorList>
            <person name="Ghodhbane-Gtari F."/>
            <person name="Swanson E."/>
            <person name="Gueddou A."/>
            <person name="Hezbri K."/>
            <person name="Ktari K."/>
            <person name="Nouioui I."/>
            <person name="Morris K."/>
            <person name="Simpson S."/>
            <person name="Abebe-Akele F."/>
            <person name="Thomas K."/>
            <person name="Gtari M."/>
            <person name="Tisa L.S."/>
        </authorList>
    </citation>
    <scope>NUCLEOTIDE SEQUENCE [LARGE SCALE GENOMIC DNA]</scope>
    <source>
        <strain evidence="9">NRRL B-16386</strain>
    </source>
</reference>
<feature type="transmembrane region" description="Helical" evidence="6">
    <location>
        <begin position="227"/>
        <end position="251"/>
    </location>
</feature>
<dbReference type="Proteomes" id="UP000188929">
    <property type="component" value="Unassembled WGS sequence"/>
</dbReference>
<evidence type="ECO:0000256" key="2">
    <source>
        <dbReference type="ARBA" id="ARBA00022475"/>
    </source>
</evidence>
<name>A0A1V2I500_9ACTN</name>
<dbReference type="EMBL" id="MOMC01000070">
    <property type="protein sequence ID" value="ONH24558.1"/>
    <property type="molecule type" value="Genomic_DNA"/>
</dbReference>
<feature type="transmembrane region" description="Helical" evidence="6">
    <location>
        <begin position="367"/>
        <end position="387"/>
    </location>
</feature>
<dbReference type="InterPro" id="IPR019108">
    <property type="entry name" value="Caa3_assmbl_CtaG-rel"/>
</dbReference>
<evidence type="ECO:0000313" key="8">
    <source>
        <dbReference type="EMBL" id="ONH24558.1"/>
    </source>
</evidence>
<feature type="transmembrane region" description="Helical" evidence="6">
    <location>
        <begin position="477"/>
        <end position="501"/>
    </location>
</feature>
<dbReference type="GO" id="GO:0006825">
    <property type="term" value="P:copper ion transport"/>
    <property type="evidence" value="ECO:0007669"/>
    <property type="project" value="InterPro"/>
</dbReference>
<dbReference type="STRING" id="1834516.BL253_30065"/>
<feature type="transmembrane region" description="Helical" evidence="6">
    <location>
        <begin position="513"/>
        <end position="534"/>
    </location>
</feature>
<dbReference type="PANTHER" id="PTHR34820:SF4">
    <property type="entry name" value="INNER MEMBRANE PROTEIN YEBZ"/>
    <property type="match status" value="1"/>
</dbReference>
<evidence type="ECO:0000256" key="4">
    <source>
        <dbReference type="ARBA" id="ARBA00022989"/>
    </source>
</evidence>
<feature type="transmembrane region" description="Helical" evidence="6">
    <location>
        <begin position="137"/>
        <end position="155"/>
    </location>
</feature>
<keyword evidence="4 6" id="KW-1133">Transmembrane helix</keyword>
<dbReference type="AlphaFoldDB" id="A0A1V2I500"/>
<keyword evidence="2" id="KW-1003">Cell membrane</keyword>
<dbReference type="GO" id="GO:0005886">
    <property type="term" value="C:plasma membrane"/>
    <property type="evidence" value="ECO:0007669"/>
    <property type="project" value="UniProtKB-SubCell"/>
</dbReference>
<feature type="transmembrane region" description="Helical" evidence="6">
    <location>
        <begin position="85"/>
        <end position="106"/>
    </location>
</feature>
<evidence type="ECO:0000259" key="7">
    <source>
        <dbReference type="Pfam" id="PF05425"/>
    </source>
</evidence>
<accession>A0A1V2I500</accession>
<feature type="domain" description="Copper resistance protein D" evidence="7">
    <location>
        <begin position="226"/>
        <end position="324"/>
    </location>
</feature>
<evidence type="ECO:0000256" key="6">
    <source>
        <dbReference type="SAM" id="Phobius"/>
    </source>
</evidence>
<dbReference type="Pfam" id="PF09678">
    <property type="entry name" value="Caa3_CtaG"/>
    <property type="match status" value="1"/>
</dbReference>
<evidence type="ECO:0000313" key="9">
    <source>
        <dbReference type="Proteomes" id="UP000188929"/>
    </source>
</evidence>
<dbReference type="PANTHER" id="PTHR34820">
    <property type="entry name" value="INNER MEMBRANE PROTEIN YEBZ"/>
    <property type="match status" value="1"/>
</dbReference>
<dbReference type="InterPro" id="IPR008457">
    <property type="entry name" value="Cu-R_CopD_dom"/>
</dbReference>
<feature type="transmembrane region" description="Helical" evidence="6">
    <location>
        <begin position="546"/>
        <end position="569"/>
    </location>
</feature>
<feature type="transmembrane region" description="Helical" evidence="6">
    <location>
        <begin position="399"/>
        <end position="421"/>
    </location>
</feature>
<gene>
    <name evidence="8" type="ORF">BL253_30065</name>
</gene>
<evidence type="ECO:0000256" key="1">
    <source>
        <dbReference type="ARBA" id="ARBA00004651"/>
    </source>
</evidence>
<feature type="transmembrane region" description="Helical" evidence="6">
    <location>
        <begin position="433"/>
        <end position="456"/>
    </location>
</feature>
<protein>
    <submittedName>
        <fullName evidence="8">Cytochrome-c oxidase</fullName>
    </submittedName>
</protein>
<evidence type="ECO:0000256" key="5">
    <source>
        <dbReference type="ARBA" id="ARBA00023136"/>
    </source>
</evidence>